<comment type="caution">
    <text evidence="1">The sequence shown here is derived from an EMBL/GenBank/DDBJ whole genome shotgun (WGS) entry which is preliminary data.</text>
</comment>
<protein>
    <submittedName>
        <fullName evidence="1">Uncharacterized protein</fullName>
    </submittedName>
</protein>
<name>A0A918BV64_9ACTN</name>
<evidence type="ECO:0000313" key="1">
    <source>
        <dbReference type="EMBL" id="GGQ91690.1"/>
    </source>
</evidence>
<organism evidence="1 2">
    <name type="scientific">Streptomyces aurantiogriseus</name>
    <dbReference type="NCBI Taxonomy" id="66870"/>
    <lineage>
        <taxon>Bacteria</taxon>
        <taxon>Bacillati</taxon>
        <taxon>Actinomycetota</taxon>
        <taxon>Actinomycetes</taxon>
        <taxon>Kitasatosporales</taxon>
        <taxon>Streptomycetaceae</taxon>
        <taxon>Streptomyces</taxon>
    </lineage>
</organism>
<dbReference type="Proteomes" id="UP000658320">
    <property type="component" value="Unassembled WGS sequence"/>
</dbReference>
<gene>
    <name evidence="1" type="ORF">GCM10010251_02770</name>
</gene>
<reference evidence="1" key="2">
    <citation type="submission" date="2020-09" db="EMBL/GenBank/DDBJ databases">
        <authorList>
            <person name="Sun Q."/>
            <person name="Ohkuma M."/>
        </authorList>
    </citation>
    <scope>NUCLEOTIDE SEQUENCE</scope>
    <source>
        <strain evidence="1">JCM 4346</strain>
    </source>
</reference>
<accession>A0A918BV64</accession>
<dbReference type="AlphaFoldDB" id="A0A918BV64"/>
<dbReference type="EMBL" id="BMSX01000001">
    <property type="protein sequence ID" value="GGQ91690.1"/>
    <property type="molecule type" value="Genomic_DNA"/>
</dbReference>
<keyword evidence="2" id="KW-1185">Reference proteome</keyword>
<proteinExistence type="predicted"/>
<evidence type="ECO:0000313" key="2">
    <source>
        <dbReference type="Proteomes" id="UP000658320"/>
    </source>
</evidence>
<reference evidence="1" key="1">
    <citation type="journal article" date="2014" name="Int. J. Syst. Evol. Microbiol.">
        <title>Complete genome sequence of Corynebacterium casei LMG S-19264T (=DSM 44701T), isolated from a smear-ripened cheese.</title>
        <authorList>
            <consortium name="US DOE Joint Genome Institute (JGI-PGF)"/>
            <person name="Walter F."/>
            <person name="Albersmeier A."/>
            <person name="Kalinowski J."/>
            <person name="Ruckert C."/>
        </authorList>
    </citation>
    <scope>NUCLEOTIDE SEQUENCE</scope>
    <source>
        <strain evidence="1">JCM 4346</strain>
    </source>
</reference>
<sequence length="252" mass="27781">MHHDVRRDIPKCVVAVADREYSEAGGMYLASGPRGCALDSGETYEENMWFRYDGLARAFPDMETNDPDDVQVRDDPAPYANGDMLSPQATDAMLAELPDDPDAALALILKRSIPSRISTAHRLTQAQRDFHEVVEILSGASYVPADKARTLYRIITGLEGATKPVNVTDGADRTVLAIGIDGNFRDYTYERNSMQVLLDPDTYAYRGVRWVAGMDYYVDGKASNGPFVKKGTQIGMATRMSTTVVDKAGDRK</sequence>